<accession>A0A6U4ACY5</accession>
<name>A0A6U4ACY5_9STRA</name>
<protein>
    <submittedName>
        <fullName evidence="2">Uncharacterized protein</fullName>
    </submittedName>
</protein>
<evidence type="ECO:0000313" key="2">
    <source>
        <dbReference type="EMBL" id="CAE4644480.1"/>
    </source>
</evidence>
<evidence type="ECO:0000313" key="1">
    <source>
        <dbReference type="EMBL" id="CAD9357948.1"/>
    </source>
</evidence>
<gene>
    <name evidence="2" type="ORF">DBRI00130_LOCUS34594</name>
    <name evidence="1" type="ORF">DBRI1063_LOCUS25272</name>
</gene>
<sequence>MTDTQGSLVAKGNHVVPAGVAVEELDGGKKKLCEICPDEVKMVLEKHGAEEIYDKFVKSIANESATRGLFGTWKDMEFDSILDQFRPDFANKNIKVALCKRRSGSGTHRWIEFIDVEEAGSYVPQFDVANLSGQVIKTCYTKLEFPNGVAVEKLSRHGKARKKLKEKCPIFVEKMMTKKDLLVEYDELIDAICETSASFWKMNWNSEEITPLIVEHRNKFLKKGVDLFISHKQEYISHGQHGGHIEYFRWIEFVDREEQPNYYPQRDADSKKESCIVM</sequence>
<dbReference type="AlphaFoldDB" id="A0A6U4ACY5"/>
<dbReference type="EMBL" id="HBNS01044650">
    <property type="protein sequence ID" value="CAE4644480.1"/>
    <property type="molecule type" value="Transcribed_RNA"/>
</dbReference>
<organism evidence="2">
    <name type="scientific">Ditylum brightwellii</name>
    <dbReference type="NCBI Taxonomy" id="49249"/>
    <lineage>
        <taxon>Eukaryota</taxon>
        <taxon>Sar</taxon>
        <taxon>Stramenopiles</taxon>
        <taxon>Ochrophyta</taxon>
        <taxon>Bacillariophyta</taxon>
        <taxon>Mediophyceae</taxon>
        <taxon>Lithodesmiophycidae</taxon>
        <taxon>Lithodesmiales</taxon>
        <taxon>Lithodesmiaceae</taxon>
        <taxon>Ditylum</taxon>
    </lineage>
</organism>
<reference evidence="2" key="1">
    <citation type="submission" date="2021-01" db="EMBL/GenBank/DDBJ databases">
        <authorList>
            <person name="Corre E."/>
            <person name="Pelletier E."/>
            <person name="Niang G."/>
            <person name="Scheremetjew M."/>
            <person name="Finn R."/>
            <person name="Kale V."/>
            <person name="Holt S."/>
            <person name="Cochrane G."/>
            <person name="Meng A."/>
            <person name="Brown T."/>
            <person name="Cohen L."/>
        </authorList>
    </citation>
    <scope>NUCLEOTIDE SEQUENCE</scope>
    <source>
        <strain evidence="2">GSO104</strain>
        <strain evidence="1">Pop2</strain>
    </source>
</reference>
<proteinExistence type="predicted"/>
<dbReference type="EMBL" id="HBGN01039501">
    <property type="protein sequence ID" value="CAD9357948.1"/>
    <property type="molecule type" value="Transcribed_RNA"/>
</dbReference>